<feature type="compositionally biased region" description="Low complexity" evidence="2">
    <location>
        <begin position="321"/>
        <end position="332"/>
    </location>
</feature>
<keyword evidence="4" id="KW-1185">Reference proteome</keyword>
<feature type="compositionally biased region" description="Pro residues" evidence="2">
    <location>
        <begin position="264"/>
        <end position="273"/>
    </location>
</feature>
<reference evidence="3 4" key="1">
    <citation type="submission" date="2020-02" db="EMBL/GenBank/DDBJ databases">
        <title>Comparative genomics of sulfur disproportionating microorganisms.</title>
        <authorList>
            <person name="Ward L.M."/>
            <person name="Bertran E."/>
            <person name="Johnston D.T."/>
        </authorList>
    </citation>
    <scope>NUCLEOTIDE SEQUENCE [LARGE SCALE GENOMIC DNA]</scope>
    <source>
        <strain evidence="3 4">DSM 100025</strain>
    </source>
</reference>
<gene>
    <name evidence="3" type="ORF">G3N55_09520</name>
</gene>
<accession>A0A6N9TPI6</accession>
<keyword evidence="1" id="KW-0175">Coiled coil</keyword>
<dbReference type="EMBL" id="JAAGRR010000118">
    <property type="protein sequence ID" value="NDY43079.1"/>
    <property type="molecule type" value="Genomic_DNA"/>
</dbReference>
<feature type="region of interest" description="Disordered" evidence="2">
    <location>
        <begin position="246"/>
        <end position="277"/>
    </location>
</feature>
<feature type="region of interest" description="Disordered" evidence="2">
    <location>
        <begin position="319"/>
        <end position="345"/>
    </location>
</feature>
<dbReference type="Proteomes" id="UP000469346">
    <property type="component" value="Unassembled WGS sequence"/>
</dbReference>
<evidence type="ECO:0000256" key="1">
    <source>
        <dbReference type="SAM" id="Coils"/>
    </source>
</evidence>
<feature type="coiled-coil region" evidence="1">
    <location>
        <begin position="348"/>
        <end position="375"/>
    </location>
</feature>
<evidence type="ECO:0000313" key="3">
    <source>
        <dbReference type="EMBL" id="NDY43079.1"/>
    </source>
</evidence>
<comment type="caution">
    <text evidence="3">The sequence shown here is derived from an EMBL/GenBank/DDBJ whole genome shotgun (WGS) entry which is preliminary data.</text>
</comment>
<evidence type="ECO:0000256" key="2">
    <source>
        <dbReference type="SAM" id="MobiDB-lite"/>
    </source>
</evidence>
<sequence>MKPPAGPRPVFLPVLLAVLCLCVPVLVFAEWQIEYSATLMDELRRQGHPVSRYNGHYASEAACRSALAAMAAHQGFNVFGNEAWCVDRGGPSTGGGAWVPPVSGGSSEDFARQMVMGFIGAALQAALAPPDDSAGQAAAQARAAEAARLAAQARAARAERWRRLEHETAGRREAENRQLAALLDVGPPVEGAGADGLGLYVPEAGAARGRAALDRARCAASLAAAALRAAAAGDAARARALDRQAADVMAGEGPPPAGCAGPEPDVPAPPAPSPAGADGLARYRSVMAAVQKDLRDIEAIDRRLADVAAQRQAAERKKAEAASLLSGEAAGAGRPGGNGTVRDRTDLEARARALLREAESELAAADRDDKALREQRSAVVGRLSELKARLQAGGAGGGAAAPRGDRP</sequence>
<name>A0A6N9TPI6_DISTH</name>
<protein>
    <submittedName>
        <fullName evidence="3">Uncharacterized protein</fullName>
    </submittedName>
</protein>
<dbReference type="RefSeq" id="WP_163299196.1">
    <property type="nucleotide sequence ID" value="NZ_JAAGRR010000118.1"/>
</dbReference>
<evidence type="ECO:0000313" key="4">
    <source>
        <dbReference type="Proteomes" id="UP000469346"/>
    </source>
</evidence>
<dbReference type="AlphaFoldDB" id="A0A6N9TPI6"/>
<proteinExistence type="predicted"/>
<feature type="compositionally biased region" description="Low complexity" evidence="2">
    <location>
        <begin position="246"/>
        <end position="263"/>
    </location>
</feature>
<organism evidence="3 4">
    <name type="scientific">Dissulfurirhabdus thermomarina</name>
    <dbReference type="NCBI Taxonomy" id="1765737"/>
    <lineage>
        <taxon>Bacteria</taxon>
        <taxon>Deltaproteobacteria</taxon>
        <taxon>Dissulfurirhabdaceae</taxon>
        <taxon>Dissulfurirhabdus</taxon>
    </lineage>
</organism>